<feature type="signal peptide" evidence="12">
    <location>
        <begin position="1"/>
        <end position="25"/>
    </location>
</feature>
<dbReference type="EC" id="3.4.19.13" evidence="11"/>
<keyword evidence="6 11" id="KW-0865">Zymogen</keyword>
<evidence type="ECO:0000256" key="5">
    <source>
        <dbReference type="ARBA" id="ARBA00022801"/>
    </source>
</evidence>
<comment type="similarity">
    <text evidence="3 11">Belongs to the gamma-glutamyltransferase family.</text>
</comment>
<feature type="chain" id="PRO_5015165873" description="Glutathione hydrolase proenzyme" evidence="12">
    <location>
        <begin position="26"/>
        <end position="576"/>
    </location>
</feature>
<dbReference type="Proteomes" id="UP000241167">
    <property type="component" value="Unassembled WGS sequence"/>
</dbReference>
<evidence type="ECO:0000256" key="1">
    <source>
        <dbReference type="ARBA" id="ARBA00001049"/>
    </source>
</evidence>
<feature type="binding site" evidence="10">
    <location>
        <position position="436"/>
    </location>
    <ligand>
        <name>L-glutamate</name>
        <dbReference type="ChEBI" id="CHEBI:29985"/>
    </ligand>
</feature>
<evidence type="ECO:0000256" key="10">
    <source>
        <dbReference type="PIRSR" id="PIRSR600101-2"/>
    </source>
</evidence>
<keyword evidence="4 11" id="KW-0808">Transferase</keyword>
<comment type="subunit">
    <text evidence="11">This enzyme consists of two polypeptide chains, which are synthesized in precursor form from a single polypeptide.</text>
</comment>
<evidence type="ECO:0000313" key="14">
    <source>
        <dbReference type="Proteomes" id="UP000241167"/>
    </source>
</evidence>
<dbReference type="Pfam" id="PF01019">
    <property type="entry name" value="G_glu_transpept"/>
    <property type="match status" value="1"/>
</dbReference>
<keyword evidence="11" id="KW-0317">Glutathione biosynthesis</keyword>
<evidence type="ECO:0000256" key="8">
    <source>
        <dbReference type="ARBA" id="ARBA00047417"/>
    </source>
</evidence>
<dbReference type="InterPro" id="IPR043138">
    <property type="entry name" value="GGT_lsub"/>
</dbReference>
<evidence type="ECO:0000313" key="13">
    <source>
        <dbReference type="EMBL" id="PSJ41660.1"/>
    </source>
</evidence>
<dbReference type="PRINTS" id="PR01210">
    <property type="entry name" value="GGTRANSPTASE"/>
</dbReference>
<comment type="PTM">
    <text evidence="11">Cleaved by autocatalysis into a large and a small subunit.</text>
</comment>
<comment type="caution">
    <text evidence="13">The sequence shown here is derived from an EMBL/GenBank/DDBJ whole genome shotgun (WGS) entry which is preliminary data.</text>
</comment>
<evidence type="ECO:0000256" key="6">
    <source>
        <dbReference type="ARBA" id="ARBA00023145"/>
    </source>
</evidence>
<comment type="catalytic activity">
    <reaction evidence="2 11">
        <text>glutathione + H2O = L-cysteinylglycine + L-glutamate</text>
        <dbReference type="Rhea" id="RHEA:28807"/>
        <dbReference type="ChEBI" id="CHEBI:15377"/>
        <dbReference type="ChEBI" id="CHEBI:29985"/>
        <dbReference type="ChEBI" id="CHEBI:57925"/>
        <dbReference type="ChEBI" id="CHEBI:61694"/>
        <dbReference type="EC" id="3.4.19.13"/>
    </reaction>
</comment>
<dbReference type="InterPro" id="IPR029055">
    <property type="entry name" value="Ntn_hydrolases_N"/>
</dbReference>
<evidence type="ECO:0000256" key="7">
    <source>
        <dbReference type="ARBA" id="ARBA00023315"/>
    </source>
</evidence>
<dbReference type="RefSeq" id="WP_106511824.1">
    <property type="nucleotide sequence ID" value="NZ_PXYI01000002.1"/>
</dbReference>
<dbReference type="GO" id="GO:0006751">
    <property type="term" value="P:glutathione catabolic process"/>
    <property type="evidence" value="ECO:0007669"/>
    <property type="project" value="UniProtKB-UniRule"/>
</dbReference>
<dbReference type="GO" id="GO:0103068">
    <property type="term" value="F:leukotriene C4 gamma-glutamyl transferase activity"/>
    <property type="evidence" value="ECO:0007669"/>
    <property type="project" value="UniProtKB-EC"/>
</dbReference>
<comment type="pathway">
    <text evidence="11">Sulfur metabolism; glutathione metabolism.</text>
</comment>
<dbReference type="OrthoDB" id="9781342at2"/>
<keyword evidence="7 11" id="KW-0012">Acyltransferase</keyword>
<evidence type="ECO:0000256" key="2">
    <source>
        <dbReference type="ARBA" id="ARBA00001089"/>
    </source>
</evidence>
<protein>
    <recommendedName>
        <fullName evidence="11">Glutathione hydrolase proenzyme</fullName>
        <ecNumber evidence="11">2.3.2.2</ecNumber>
        <ecNumber evidence="11">3.4.19.13</ecNumber>
    </recommendedName>
    <component>
        <recommendedName>
            <fullName evidence="11">Glutathione hydrolase large chain</fullName>
        </recommendedName>
    </component>
    <component>
        <recommendedName>
            <fullName evidence="11">Glutathione hydrolase small chain</fullName>
        </recommendedName>
    </component>
</protein>
<dbReference type="SUPFAM" id="SSF56235">
    <property type="entry name" value="N-terminal nucleophile aminohydrolases (Ntn hydrolases)"/>
    <property type="match status" value="1"/>
</dbReference>
<evidence type="ECO:0000256" key="12">
    <source>
        <dbReference type="SAM" id="SignalP"/>
    </source>
</evidence>
<dbReference type="EMBL" id="PXYI01000002">
    <property type="protein sequence ID" value="PSJ41660.1"/>
    <property type="molecule type" value="Genomic_DNA"/>
</dbReference>
<evidence type="ECO:0000256" key="3">
    <source>
        <dbReference type="ARBA" id="ARBA00009381"/>
    </source>
</evidence>
<dbReference type="PROSITE" id="PS51257">
    <property type="entry name" value="PROKAR_LIPOPROTEIN"/>
    <property type="match status" value="1"/>
</dbReference>
<name>A0A2P7QUR1_9SPHN</name>
<feature type="binding site" evidence="10">
    <location>
        <position position="483"/>
    </location>
    <ligand>
        <name>L-glutamate</name>
        <dbReference type="ChEBI" id="CHEBI:29985"/>
    </ligand>
</feature>
<dbReference type="InterPro" id="IPR043137">
    <property type="entry name" value="GGT_ssub_C"/>
</dbReference>
<evidence type="ECO:0000256" key="9">
    <source>
        <dbReference type="PIRSR" id="PIRSR600101-1"/>
    </source>
</evidence>
<accession>A0A2P7QUR1</accession>
<keyword evidence="14" id="KW-1185">Reference proteome</keyword>
<dbReference type="InterPro" id="IPR051792">
    <property type="entry name" value="GGT_bact"/>
</dbReference>
<proteinExistence type="inferred from homology"/>
<keyword evidence="5 11" id="KW-0378">Hydrolase</keyword>
<evidence type="ECO:0000256" key="11">
    <source>
        <dbReference type="RuleBase" id="RU368036"/>
    </source>
</evidence>
<feature type="binding site" evidence="10">
    <location>
        <begin position="460"/>
        <end position="461"/>
    </location>
    <ligand>
        <name>L-glutamate</name>
        <dbReference type="ChEBI" id="CHEBI:29985"/>
    </ligand>
</feature>
<dbReference type="GO" id="GO:0006750">
    <property type="term" value="P:glutathione biosynthetic process"/>
    <property type="evidence" value="ECO:0007669"/>
    <property type="project" value="UniProtKB-KW"/>
</dbReference>
<dbReference type="UniPathway" id="UPA00204"/>
<dbReference type="InterPro" id="IPR000101">
    <property type="entry name" value="GGT_peptidase"/>
</dbReference>
<keyword evidence="12" id="KW-0732">Signal</keyword>
<dbReference type="AlphaFoldDB" id="A0A2P7QUR1"/>
<feature type="binding site" evidence="10">
    <location>
        <position position="108"/>
    </location>
    <ligand>
        <name>L-glutamate</name>
        <dbReference type="ChEBI" id="CHEBI:29985"/>
    </ligand>
</feature>
<dbReference type="NCBIfam" id="TIGR00066">
    <property type="entry name" value="g_glut_trans"/>
    <property type="match status" value="1"/>
</dbReference>
<dbReference type="EC" id="2.3.2.2" evidence="11"/>
<comment type="catalytic activity">
    <reaction evidence="1 11">
        <text>an S-substituted glutathione + H2O = an S-substituted L-cysteinylglycine + L-glutamate</text>
        <dbReference type="Rhea" id="RHEA:59468"/>
        <dbReference type="ChEBI" id="CHEBI:15377"/>
        <dbReference type="ChEBI" id="CHEBI:29985"/>
        <dbReference type="ChEBI" id="CHEBI:90779"/>
        <dbReference type="ChEBI" id="CHEBI:143103"/>
        <dbReference type="EC" id="3.4.19.13"/>
    </reaction>
</comment>
<gene>
    <name evidence="13" type="primary">ggt</name>
    <name evidence="13" type="ORF">C7I55_04990</name>
</gene>
<comment type="catalytic activity">
    <reaction evidence="8 11">
        <text>an N-terminal (5-L-glutamyl)-[peptide] + an alpha-amino acid = 5-L-glutamyl amino acid + an N-terminal L-alpha-aminoacyl-[peptide]</text>
        <dbReference type="Rhea" id="RHEA:23904"/>
        <dbReference type="Rhea" id="RHEA-COMP:9780"/>
        <dbReference type="Rhea" id="RHEA-COMP:9795"/>
        <dbReference type="ChEBI" id="CHEBI:77644"/>
        <dbReference type="ChEBI" id="CHEBI:78597"/>
        <dbReference type="ChEBI" id="CHEBI:78599"/>
        <dbReference type="ChEBI" id="CHEBI:78608"/>
        <dbReference type="EC" id="2.3.2.2"/>
    </reaction>
</comment>
<dbReference type="Gene3D" id="1.10.246.130">
    <property type="match status" value="1"/>
</dbReference>
<dbReference type="PANTHER" id="PTHR43199:SF1">
    <property type="entry name" value="GLUTATHIONE HYDROLASE PROENZYME"/>
    <property type="match status" value="1"/>
</dbReference>
<feature type="active site" description="Nucleophile" evidence="9">
    <location>
        <position position="396"/>
    </location>
</feature>
<dbReference type="GO" id="GO:0036374">
    <property type="term" value="F:glutathione hydrolase activity"/>
    <property type="evidence" value="ECO:0007669"/>
    <property type="project" value="UniProtKB-UniRule"/>
</dbReference>
<dbReference type="PANTHER" id="PTHR43199">
    <property type="entry name" value="GLUTATHIONE HYDROLASE"/>
    <property type="match status" value="1"/>
</dbReference>
<evidence type="ECO:0000256" key="4">
    <source>
        <dbReference type="ARBA" id="ARBA00022679"/>
    </source>
</evidence>
<dbReference type="Gene3D" id="3.60.20.40">
    <property type="match status" value="1"/>
</dbReference>
<organism evidence="13 14">
    <name type="scientific">Allosphingosinicella deserti</name>
    <dbReference type="NCBI Taxonomy" id="2116704"/>
    <lineage>
        <taxon>Bacteria</taxon>
        <taxon>Pseudomonadati</taxon>
        <taxon>Pseudomonadota</taxon>
        <taxon>Alphaproteobacteria</taxon>
        <taxon>Sphingomonadales</taxon>
        <taxon>Sphingomonadaceae</taxon>
        <taxon>Allosphingosinicella</taxon>
    </lineage>
</organism>
<sequence>MLRHFFLPVSALLAACATTPPVINAEAPARAETAASAVALPGMVSAADPRAAEAGREILNAGGSAADAALAMMLALTVVEPQSSGIGGGGFFLYHDEKADRLSTIDGREEAPAAAGPNWFYDAGGEPLPYRRAIPGGRSVGVPGNIRLMARAHQAHGKLPWAKVFAPAIRLARNGFAITPRFHRTLTANADLAASTPMGRSLFYDAAGAAKPAGTIVRNPELARFLEELATRGAEWFYTGPNAQAVVSAVNTAARNPSQMNVGDIASYEAKEREPVCGTYRRYRICGMGPPSSGGTTVYAILKQLERFDMAAMGPNDPAAWHLIGESMRLAYADREAYVGDPDNVRVPVEGLIDPEYLKTRSQLIRTDKAMTQVTAGTPRGAPKVASVRDGEVPATTHFVAVDGAGNVANMTSTIEGPFGSGLMANGYYLNNELTDFNIVPDRNGIATANRVEPGKRPRSSMAPTIVYGPDGDVRIAIGAAGGVTIIAQVAKALIAVLDWNMSAQDAIALPVMIGLEDQLRLERGGTLEAMAPALRAMGHQVQVVAPGFKANAIERVGRHWAGAADPRSEGVALAQ</sequence>
<reference evidence="13 14" key="1">
    <citation type="submission" date="2018-03" db="EMBL/GenBank/DDBJ databases">
        <title>The draft genome of Sphingosinicella sp. GL-C-18.</title>
        <authorList>
            <person name="Liu L."/>
            <person name="Li L."/>
            <person name="Liang L."/>
            <person name="Zhang X."/>
            <person name="Wang T."/>
        </authorList>
    </citation>
    <scope>NUCLEOTIDE SEQUENCE [LARGE SCALE GENOMIC DNA]</scope>
    <source>
        <strain evidence="13 14">GL-C-18</strain>
    </source>
</reference>